<accession>A0AAW9SP58</accession>
<dbReference type="PANTHER" id="PTHR48081">
    <property type="entry name" value="AB HYDROLASE SUPERFAMILY PROTEIN C4A8.06C"/>
    <property type="match status" value="1"/>
</dbReference>
<name>A0AAW9SP58_9RHOB</name>
<dbReference type="Proteomes" id="UP001428774">
    <property type="component" value="Unassembled WGS sequence"/>
</dbReference>
<dbReference type="Gene3D" id="3.40.50.1820">
    <property type="entry name" value="alpha/beta hydrolase"/>
    <property type="match status" value="1"/>
</dbReference>
<evidence type="ECO:0000313" key="4">
    <source>
        <dbReference type="Proteomes" id="UP001428774"/>
    </source>
</evidence>
<comment type="caution">
    <text evidence="3">The sequence shown here is derived from an EMBL/GenBank/DDBJ whole genome shotgun (WGS) entry which is preliminary data.</text>
</comment>
<keyword evidence="1 3" id="KW-0378">Hydrolase</keyword>
<sequence length="265" mass="28877">MPNPNDDAYANAAHIPDAASFPPRWEAEAEAYRARLSVARRLRPGLMYGHGTREMMDLFLPEGVPQGLVVFVHGGYWHKFDRSIWSHFAEGARARGWAVVMPSYDLCPRVRIRDITRQVAQAVTVAAQEVSGPIRLTGHSAGGHLVARMLAPGMLPEAVAGRVAHVMPISPLSDLRPLLDLTMNAVLGLDRAEAMAESPIAMAPPKVPVTVQVGGDERPVFLDHARWLEKAWGCGNVVVPGKHHFDVIDALKDPGSAMVTTLLDR</sequence>
<dbReference type="Pfam" id="PF07859">
    <property type="entry name" value="Abhydrolase_3"/>
    <property type="match status" value="1"/>
</dbReference>
<proteinExistence type="predicted"/>
<dbReference type="RefSeq" id="WP_347166436.1">
    <property type="nucleotide sequence ID" value="NZ_JBDNCH010000002.1"/>
</dbReference>
<evidence type="ECO:0000256" key="1">
    <source>
        <dbReference type="ARBA" id="ARBA00022801"/>
    </source>
</evidence>
<dbReference type="AlphaFoldDB" id="A0AAW9SP58"/>
<keyword evidence="4" id="KW-1185">Reference proteome</keyword>
<organism evidence="3 4">
    <name type="scientific">Ponticoccus litoralis</name>
    <dbReference type="NCBI Taxonomy" id="422297"/>
    <lineage>
        <taxon>Bacteria</taxon>
        <taxon>Pseudomonadati</taxon>
        <taxon>Pseudomonadota</taxon>
        <taxon>Alphaproteobacteria</taxon>
        <taxon>Rhodobacterales</taxon>
        <taxon>Roseobacteraceae</taxon>
        <taxon>Ponticoccus</taxon>
    </lineage>
</organism>
<protein>
    <submittedName>
        <fullName evidence="3">Alpha/beta hydrolase</fullName>
    </submittedName>
</protein>
<evidence type="ECO:0000313" key="3">
    <source>
        <dbReference type="EMBL" id="MEN9061352.1"/>
    </source>
</evidence>
<feature type="domain" description="Alpha/beta hydrolase fold-3" evidence="2">
    <location>
        <begin position="69"/>
        <end position="175"/>
    </location>
</feature>
<dbReference type="PANTHER" id="PTHR48081:SF33">
    <property type="entry name" value="KYNURENINE FORMAMIDASE"/>
    <property type="match status" value="1"/>
</dbReference>
<evidence type="ECO:0000259" key="2">
    <source>
        <dbReference type="Pfam" id="PF07859"/>
    </source>
</evidence>
<gene>
    <name evidence="3" type="ORF">ABFB10_10165</name>
</gene>
<dbReference type="InterPro" id="IPR050300">
    <property type="entry name" value="GDXG_lipolytic_enzyme"/>
</dbReference>
<reference evidence="3 4" key="1">
    <citation type="submission" date="2024-05" db="EMBL/GenBank/DDBJ databases">
        <title>Genome sequence of Ponticoccus litoralis KCCM 90028.</title>
        <authorList>
            <person name="Kim J.M."/>
            <person name="Lee J.K."/>
            <person name="Choi B.J."/>
            <person name="Bayburt H."/>
            <person name="Baek J.H."/>
            <person name="Jeon C.O."/>
        </authorList>
    </citation>
    <scope>NUCLEOTIDE SEQUENCE [LARGE SCALE GENOMIC DNA]</scope>
    <source>
        <strain evidence="3 4">KCCM 90028</strain>
    </source>
</reference>
<dbReference type="InterPro" id="IPR013094">
    <property type="entry name" value="AB_hydrolase_3"/>
</dbReference>
<dbReference type="SUPFAM" id="SSF53474">
    <property type="entry name" value="alpha/beta-Hydrolases"/>
    <property type="match status" value="1"/>
</dbReference>
<dbReference type="InterPro" id="IPR029058">
    <property type="entry name" value="AB_hydrolase_fold"/>
</dbReference>
<dbReference type="GO" id="GO:0016787">
    <property type="term" value="F:hydrolase activity"/>
    <property type="evidence" value="ECO:0007669"/>
    <property type="project" value="UniProtKB-KW"/>
</dbReference>
<dbReference type="EMBL" id="JBDNCH010000002">
    <property type="protein sequence ID" value="MEN9061352.1"/>
    <property type="molecule type" value="Genomic_DNA"/>
</dbReference>